<sequence length="120" mass="14537">MERNELLYIGMELAKYFVYYCEGENYVSMIDQFRWAKTRITLIEAIINLLQHSEPDQQLVETKLTDEDWKRLTTFIQRADIHDVRILHTAMIRYVSAFELEKIQKTEEYLTELLIHFDEE</sequence>
<keyword evidence="2" id="KW-1185">Reference proteome</keyword>
<gene>
    <name evidence="1" type="ORF">GSM42_10425</name>
</gene>
<reference evidence="1 2" key="1">
    <citation type="submission" date="2019-12" db="EMBL/GenBank/DDBJ databases">
        <title>Whole-genome analyses of novel actinobacteria.</title>
        <authorList>
            <person name="Sahin N."/>
            <person name="Saygin H."/>
        </authorList>
    </citation>
    <scope>NUCLEOTIDE SEQUENCE [LARGE SCALE GENOMIC DNA]</scope>
    <source>
        <strain evidence="1 2">KC615</strain>
    </source>
</reference>
<proteinExistence type="predicted"/>
<dbReference type="AlphaFoldDB" id="A0A6I4W1I5"/>
<evidence type="ECO:0000313" key="1">
    <source>
        <dbReference type="EMBL" id="MXQ54122.1"/>
    </source>
</evidence>
<dbReference type="RefSeq" id="WP_160801481.1">
    <property type="nucleotide sequence ID" value="NZ_WUUL01000006.1"/>
</dbReference>
<protein>
    <submittedName>
        <fullName evidence="1">Uncharacterized protein</fullName>
    </submittedName>
</protein>
<accession>A0A6I4W1I5</accession>
<dbReference type="EMBL" id="WUUL01000006">
    <property type="protein sequence ID" value="MXQ54122.1"/>
    <property type="molecule type" value="Genomic_DNA"/>
</dbReference>
<name>A0A6I4W1I5_9BACL</name>
<evidence type="ECO:0000313" key="2">
    <source>
        <dbReference type="Proteomes" id="UP000430692"/>
    </source>
</evidence>
<comment type="caution">
    <text evidence="1">The sequence shown here is derived from an EMBL/GenBank/DDBJ whole genome shotgun (WGS) entry which is preliminary data.</text>
</comment>
<organism evidence="1 2">
    <name type="scientific">Shimazuella alba</name>
    <dbReference type="NCBI Taxonomy" id="2690964"/>
    <lineage>
        <taxon>Bacteria</taxon>
        <taxon>Bacillati</taxon>
        <taxon>Bacillota</taxon>
        <taxon>Bacilli</taxon>
        <taxon>Bacillales</taxon>
        <taxon>Thermoactinomycetaceae</taxon>
        <taxon>Shimazuella</taxon>
    </lineage>
</organism>
<dbReference type="Proteomes" id="UP000430692">
    <property type="component" value="Unassembled WGS sequence"/>
</dbReference>